<name>A0ABR8QR74_9BACI</name>
<proteinExistence type="predicted"/>
<feature type="domain" description="Metallo-beta-lactamase" evidence="2">
    <location>
        <begin position="18"/>
        <end position="211"/>
    </location>
</feature>
<dbReference type="RefSeq" id="WP_191814751.1">
    <property type="nucleotide sequence ID" value="NZ_JACSQT010000006.1"/>
</dbReference>
<dbReference type="Proteomes" id="UP000657931">
    <property type="component" value="Unassembled WGS sequence"/>
</dbReference>
<keyword evidence="1" id="KW-0862">Zinc</keyword>
<dbReference type="InterPro" id="IPR001279">
    <property type="entry name" value="Metallo-B-lactamas"/>
</dbReference>
<accession>A0ABR8QR74</accession>
<keyword evidence="4" id="KW-1185">Reference proteome</keyword>
<dbReference type="PANTHER" id="PTHR46018">
    <property type="entry name" value="ZINC PHOSPHODIESTERASE ELAC PROTEIN 1"/>
    <property type="match status" value="1"/>
</dbReference>
<evidence type="ECO:0000256" key="1">
    <source>
        <dbReference type="ARBA" id="ARBA00022833"/>
    </source>
</evidence>
<dbReference type="Pfam" id="PF12706">
    <property type="entry name" value="Lactamase_B_2"/>
    <property type="match status" value="1"/>
</dbReference>
<dbReference type="SUPFAM" id="SSF56281">
    <property type="entry name" value="Metallo-hydrolase/oxidoreductase"/>
    <property type="match status" value="1"/>
</dbReference>
<gene>
    <name evidence="3" type="ORF">H9655_13230</name>
</gene>
<comment type="caution">
    <text evidence="3">The sequence shown here is derived from an EMBL/GenBank/DDBJ whole genome shotgun (WGS) entry which is preliminary data.</text>
</comment>
<dbReference type="CDD" id="cd07716">
    <property type="entry name" value="RNaseZ_short-form-like_MBL-fold"/>
    <property type="match status" value="1"/>
</dbReference>
<organism evidence="3 4">
    <name type="scientific">Cytobacillus stercorigallinarum</name>
    <dbReference type="NCBI Taxonomy" id="2762240"/>
    <lineage>
        <taxon>Bacteria</taxon>
        <taxon>Bacillati</taxon>
        <taxon>Bacillota</taxon>
        <taxon>Bacilli</taxon>
        <taxon>Bacillales</taxon>
        <taxon>Bacillaceae</taxon>
        <taxon>Cytobacillus</taxon>
    </lineage>
</organism>
<protein>
    <submittedName>
        <fullName evidence="3">MBL fold metallo-hydrolase</fullName>
    </submittedName>
</protein>
<dbReference type="EMBL" id="JACSQT010000006">
    <property type="protein sequence ID" value="MBD7937988.1"/>
    <property type="molecule type" value="Genomic_DNA"/>
</dbReference>
<evidence type="ECO:0000313" key="4">
    <source>
        <dbReference type="Proteomes" id="UP000657931"/>
    </source>
</evidence>
<dbReference type="PANTHER" id="PTHR46018:SF4">
    <property type="entry name" value="METALLO-HYDROLASE YHFI-RELATED"/>
    <property type="match status" value="1"/>
</dbReference>
<evidence type="ECO:0000313" key="3">
    <source>
        <dbReference type="EMBL" id="MBD7937988.1"/>
    </source>
</evidence>
<dbReference type="InterPro" id="IPR036866">
    <property type="entry name" value="RibonucZ/Hydroxyglut_hydro"/>
</dbReference>
<evidence type="ECO:0000259" key="2">
    <source>
        <dbReference type="SMART" id="SM00849"/>
    </source>
</evidence>
<sequence length="244" mass="27061">MKLTVIGACGGYPKVGEASAGYLLEHNGFTLLIDCGSAVLSKMQEIKQPEELDAVIISHYHPDHHADIGVLQHARLIQGFLGNKTSILPIYGHDENEYEFQKLNYKNISEGVPINGSLPLEVGPFTITFQQTNHPVLCYAMRIKVDDKVIVYTGDTSYKEELETFAHEADLLLCECNFYGHQDGQNAGHMNSFDAGRLAQIAKVKHLLLTHLPHYGNIESLKDEALTEYKGPISLAAFGMTFEI</sequence>
<reference evidence="3 4" key="1">
    <citation type="submission" date="2020-08" db="EMBL/GenBank/DDBJ databases">
        <title>A Genomic Blueprint of the Chicken Gut Microbiome.</title>
        <authorList>
            <person name="Gilroy R."/>
            <person name="Ravi A."/>
            <person name="Getino M."/>
            <person name="Pursley I."/>
            <person name="Horton D.L."/>
            <person name="Alikhan N.-F."/>
            <person name="Baker D."/>
            <person name="Gharbi K."/>
            <person name="Hall N."/>
            <person name="Watson M."/>
            <person name="Adriaenssens E.M."/>
            <person name="Foster-Nyarko E."/>
            <person name="Jarju S."/>
            <person name="Secka A."/>
            <person name="Antonio M."/>
            <person name="Oren A."/>
            <person name="Chaudhuri R."/>
            <person name="La Ragione R.M."/>
            <person name="Hildebrand F."/>
            <person name="Pallen M.J."/>
        </authorList>
    </citation>
    <scope>NUCLEOTIDE SEQUENCE [LARGE SCALE GENOMIC DNA]</scope>
    <source>
        <strain evidence="3 4">Sa5YUA1</strain>
    </source>
</reference>
<dbReference type="SMART" id="SM00849">
    <property type="entry name" value="Lactamase_B"/>
    <property type="match status" value="1"/>
</dbReference>
<dbReference type="Gene3D" id="3.60.15.10">
    <property type="entry name" value="Ribonuclease Z/Hydroxyacylglutathione hydrolase-like"/>
    <property type="match status" value="1"/>
</dbReference>